<accession>A0A1X0NWT4</accession>
<comment type="caution">
    <text evidence="2">The sequence shown here is derived from an EMBL/GenBank/DDBJ whole genome shotgun (WGS) entry which is preliminary data.</text>
</comment>
<organism evidence="2 3">
    <name type="scientific">Trypanosoma theileri</name>
    <dbReference type="NCBI Taxonomy" id="67003"/>
    <lineage>
        <taxon>Eukaryota</taxon>
        <taxon>Discoba</taxon>
        <taxon>Euglenozoa</taxon>
        <taxon>Kinetoplastea</taxon>
        <taxon>Metakinetoplastina</taxon>
        <taxon>Trypanosomatida</taxon>
        <taxon>Trypanosomatidae</taxon>
        <taxon>Trypanosoma</taxon>
    </lineage>
</organism>
<dbReference type="GeneID" id="39985155"/>
<name>A0A1X0NWT4_9TRYP</name>
<keyword evidence="3" id="KW-1185">Reference proteome</keyword>
<evidence type="ECO:0000256" key="1">
    <source>
        <dbReference type="SAM" id="MobiDB-lite"/>
    </source>
</evidence>
<evidence type="ECO:0000313" key="2">
    <source>
        <dbReference type="EMBL" id="ORC89155.1"/>
    </source>
</evidence>
<dbReference type="EMBL" id="NBCO01000013">
    <property type="protein sequence ID" value="ORC89155.1"/>
    <property type="molecule type" value="Genomic_DNA"/>
</dbReference>
<protein>
    <submittedName>
        <fullName evidence="2">Uncharacterized protein</fullName>
    </submittedName>
</protein>
<sequence>MIRASLILYGGGLLRNGGRTKKGRSALTSVARAAAAATTTTTTGKSRKTKRNAAARKKEEEHEEGEEDSDMLHFTSSPPLYANEPHQNNSKSTATTFATPESFFAYKSRRSEEEVLKLAQRMQSRDLTGEVPVASFAYEVLRAHPSVRQMGLRERMAFLCDRWERLSKQQRQTYLDDPLKGLL</sequence>
<reference evidence="2 3" key="1">
    <citation type="submission" date="2017-03" db="EMBL/GenBank/DDBJ databases">
        <title>An alternative strategy for trypanosome survival in the mammalian bloodstream revealed through genome and transcriptome analysis of the ubiquitous bovine parasite Trypanosoma (Megatrypanum) theileri.</title>
        <authorList>
            <person name="Kelly S."/>
            <person name="Ivens A."/>
            <person name="Mott A."/>
            <person name="O'Neill E."/>
            <person name="Emms D."/>
            <person name="Macleod O."/>
            <person name="Voorheis P."/>
            <person name="Matthews J."/>
            <person name="Matthews K."/>
            <person name="Carrington M."/>
        </authorList>
    </citation>
    <scope>NUCLEOTIDE SEQUENCE [LARGE SCALE GENOMIC DNA]</scope>
    <source>
        <strain evidence="2">Edinburgh</strain>
    </source>
</reference>
<feature type="region of interest" description="Disordered" evidence="1">
    <location>
        <begin position="13"/>
        <end position="71"/>
    </location>
</feature>
<dbReference type="VEuPathDB" id="TriTrypDB:TM35_000131590"/>
<gene>
    <name evidence="2" type="ORF">TM35_000131590</name>
</gene>
<dbReference type="RefSeq" id="XP_028883221.1">
    <property type="nucleotide sequence ID" value="XM_029025375.1"/>
</dbReference>
<evidence type="ECO:0000313" key="3">
    <source>
        <dbReference type="Proteomes" id="UP000192257"/>
    </source>
</evidence>
<dbReference type="OrthoDB" id="277635at2759"/>
<dbReference type="Proteomes" id="UP000192257">
    <property type="component" value="Unassembled WGS sequence"/>
</dbReference>
<feature type="compositionally biased region" description="Low complexity" evidence="1">
    <location>
        <begin position="25"/>
        <end position="44"/>
    </location>
</feature>
<dbReference type="AlphaFoldDB" id="A0A1X0NWT4"/>
<feature type="compositionally biased region" description="Basic residues" evidence="1">
    <location>
        <begin position="45"/>
        <end position="55"/>
    </location>
</feature>
<proteinExistence type="predicted"/>